<dbReference type="GO" id="GO:0005829">
    <property type="term" value="C:cytosol"/>
    <property type="evidence" value="ECO:0007669"/>
    <property type="project" value="TreeGrafter"/>
</dbReference>
<dbReference type="GO" id="GO:0046294">
    <property type="term" value="P:formaldehyde catabolic process"/>
    <property type="evidence" value="ECO:0007669"/>
    <property type="project" value="InterPro"/>
</dbReference>
<dbReference type="Pfam" id="PF00756">
    <property type="entry name" value="Esterase"/>
    <property type="match status" value="1"/>
</dbReference>
<evidence type="ECO:0000256" key="2">
    <source>
        <dbReference type="ARBA" id="ARBA00012479"/>
    </source>
</evidence>
<dbReference type="Gene3D" id="3.40.50.1820">
    <property type="entry name" value="alpha/beta hydrolase"/>
    <property type="match status" value="1"/>
</dbReference>
<dbReference type="EC" id="3.1.2.12" evidence="2 6"/>
<dbReference type="RefSeq" id="WP_058389387.1">
    <property type="nucleotide sequence ID" value="NZ_CP034924.1"/>
</dbReference>
<feature type="active site" description="Charge relay system" evidence="7">
    <location>
        <position position="257"/>
    </location>
</feature>
<evidence type="ECO:0000313" key="10">
    <source>
        <dbReference type="Proteomes" id="UP000054844"/>
    </source>
</evidence>
<feature type="active site" description="Charge relay system" evidence="7">
    <location>
        <position position="224"/>
    </location>
</feature>
<dbReference type="FunFam" id="3.40.50.1820:FF:000002">
    <property type="entry name" value="S-formylglutathione hydrolase"/>
    <property type="match status" value="1"/>
</dbReference>
<dbReference type="STRING" id="207340.APZ41_007100"/>
<sequence>MEILSRTRSFGGTQLVCRHDSTVTGTPMRFGLYLPPRAGEAGAKLPLLWFLSGLTCTEANFTEKAGAQRLAAELGLILVVPDTSPRGEGVADDPAYDLGQGAGFYLDATEAPWAPHFRMESWIASELPGIVSAEFPADMGRQAVTGHSMGGHGALTLALRHPTRFRSVSAFAPIVSPLRCPWGEKALTAYLGPDRATWRGHDATALIEDGARLPEILVDQGTADPFLESQLKPDLLREACGKAGIPLTLRMQEGYDHSYYFISSFMDDHLRWHAERLAAD</sequence>
<gene>
    <name evidence="9" type="ORF">APZ41_007100</name>
</gene>
<dbReference type="InterPro" id="IPR014186">
    <property type="entry name" value="S-formylglutathione_hydrol"/>
</dbReference>
<organism evidence="9 10">
    <name type="scientific">Roseomonas mucosa</name>
    <dbReference type="NCBI Taxonomy" id="207340"/>
    <lineage>
        <taxon>Bacteria</taxon>
        <taxon>Pseudomonadati</taxon>
        <taxon>Pseudomonadota</taxon>
        <taxon>Alphaproteobacteria</taxon>
        <taxon>Acetobacterales</taxon>
        <taxon>Roseomonadaceae</taxon>
        <taxon>Roseomonas</taxon>
    </lineage>
</organism>
<evidence type="ECO:0000313" key="9">
    <source>
        <dbReference type="EMBL" id="ONH83834.1"/>
    </source>
</evidence>
<dbReference type="GO" id="GO:0052689">
    <property type="term" value="F:carboxylic ester hydrolase activity"/>
    <property type="evidence" value="ECO:0007669"/>
    <property type="project" value="UniProtKB-KW"/>
</dbReference>
<dbReference type="InterPro" id="IPR029058">
    <property type="entry name" value="AB_hydrolase_fold"/>
</dbReference>
<evidence type="ECO:0000256" key="4">
    <source>
        <dbReference type="ARBA" id="ARBA00022801"/>
    </source>
</evidence>
<dbReference type="InterPro" id="IPR000801">
    <property type="entry name" value="Esterase-like"/>
</dbReference>
<evidence type="ECO:0000256" key="3">
    <source>
        <dbReference type="ARBA" id="ARBA00022487"/>
    </source>
</evidence>
<dbReference type="PANTHER" id="PTHR10061:SF0">
    <property type="entry name" value="S-FORMYLGLUTATHIONE HYDROLASE"/>
    <property type="match status" value="1"/>
</dbReference>
<comment type="caution">
    <text evidence="9">The sequence shown here is derived from an EMBL/GenBank/DDBJ whole genome shotgun (WGS) entry which is preliminary data.</text>
</comment>
<dbReference type="NCBIfam" id="TIGR02821">
    <property type="entry name" value="fghA_ester_D"/>
    <property type="match status" value="1"/>
</dbReference>
<comment type="catalytic activity">
    <reaction evidence="5 8">
        <text>S-formylglutathione + H2O = formate + glutathione + H(+)</text>
        <dbReference type="Rhea" id="RHEA:14961"/>
        <dbReference type="ChEBI" id="CHEBI:15377"/>
        <dbReference type="ChEBI" id="CHEBI:15378"/>
        <dbReference type="ChEBI" id="CHEBI:15740"/>
        <dbReference type="ChEBI" id="CHEBI:57688"/>
        <dbReference type="ChEBI" id="CHEBI:57925"/>
        <dbReference type="EC" id="3.1.2.12"/>
    </reaction>
</comment>
<evidence type="ECO:0000256" key="6">
    <source>
        <dbReference type="NCBIfam" id="TIGR02821"/>
    </source>
</evidence>
<dbReference type="PANTHER" id="PTHR10061">
    <property type="entry name" value="S-FORMYLGLUTATHIONE HYDROLASE"/>
    <property type="match status" value="1"/>
</dbReference>
<dbReference type="OrthoDB" id="9782200at2"/>
<evidence type="ECO:0000256" key="8">
    <source>
        <dbReference type="RuleBase" id="RU363068"/>
    </source>
</evidence>
<feature type="active site" description="Charge relay system" evidence="7">
    <location>
        <position position="148"/>
    </location>
</feature>
<evidence type="ECO:0000256" key="5">
    <source>
        <dbReference type="ARBA" id="ARBA00047590"/>
    </source>
</evidence>
<dbReference type="SUPFAM" id="SSF53474">
    <property type="entry name" value="alpha/beta-Hydrolases"/>
    <property type="match status" value="1"/>
</dbReference>
<accession>A0A1S8D7V7</accession>
<evidence type="ECO:0000256" key="1">
    <source>
        <dbReference type="ARBA" id="ARBA00005622"/>
    </source>
</evidence>
<dbReference type="GO" id="GO:0018738">
    <property type="term" value="F:S-formylglutathione hydrolase activity"/>
    <property type="evidence" value="ECO:0007669"/>
    <property type="project" value="UniProtKB-UniRule"/>
</dbReference>
<evidence type="ECO:0000256" key="7">
    <source>
        <dbReference type="PIRSR" id="PIRSR614186-1"/>
    </source>
</evidence>
<name>A0A1S8D7V7_9PROT</name>
<dbReference type="Proteomes" id="UP000054844">
    <property type="component" value="Unassembled WGS sequence"/>
</dbReference>
<comment type="similarity">
    <text evidence="1 8">Belongs to the esterase D family.</text>
</comment>
<proteinExistence type="inferred from homology"/>
<reference evidence="9" key="1">
    <citation type="submission" date="2016-12" db="EMBL/GenBank/DDBJ databases">
        <title>Draft genome sequence of Roseomonas mucosa strain AU37, isolated from a peripheral intravenous catheter.</title>
        <authorList>
            <person name="Choudhury M.A."/>
            <person name="Sidjabat H.E."/>
            <person name="Wailan A.M."/>
            <person name="Zhang L."/>
            <person name="Marsh N.M."/>
            <person name="Rickard C.M."/>
            <person name="Davies M."/>
            <person name="Mcmillan D.J."/>
        </authorList>
    </citation>
    <scope>NUCLEOTIDE SEQUENCE [LARGE SCALE GENOMIC DNA]</scope>
    <source>
        <strain evidence="9">AU37</strain>
    </source>
</reference>
<dbReference type="AlphaFoldDB" id="A0A1S8D7V7"/>
<dbReference type="EMBL" id="LLWF02000016">
    <property type="protein sequence ID" value="ONH83834.1"/>
    <property type="molecule type" value="Genomic_DNA"/>
</dbReference>
<keyword evidence="10" id="KW-1185">Reference proteome</keyword>
<keyword evidence="4 8" id="KW-0378">Hydrolase</keyword>
<comment type="function">
    <text evidence="8">Serine hydrolase involved in the detoxification of formaldehyde.</text>
</comment>
<keyword evidence="3 8" id="KW-0719">Serine esterase</keyword>
<protein>
    <recommendedName>
        <fullName evidence="2 6">S-formylglutathione hydrolase</fullName>
        <ecNumber evidence="2 6">3.1.2.12</ecNumber>
    </recommendedName>
</protein>